<evidence type="ECO:0000313" key="2">
    <source>
        <dbReference type="EMBL" id="RUS91817.1"/>
    </source>
</evidence>
<keyword evidence="1" id="KW-0472">Membrane</keyword>
<evidence type="ECO:0000313" key="3">
    <source>
        <dbReference type="Proteomes" id="UP000271974"/>
    </source>
</evidence>
<keyword evidence="3" id="KW-1185">Reference proteome</keyword>
<feature type="non-terminal residue" evidence="2">
    <location>
        <position position="140"/>
    </location>
</feature>
<comment type="caution">
    <text evidence="2">The sequence shown here is derived from an EMBL/GenBank/DDBJ whole genome shotgun (WGS) entry which is preliminary data.</text>
</comment>
<sequence>RLIQGFDYIWRNWRNILGCLSKGQVDSVTGPVFDTASFTMIVGNFMLLPKAAFAIFTALILVAVLWMLNAKFSHEFTESSYRSRLPECPVQPERTERVVSVAWSVSRALTDLRVDHALCYSSLFGALKYGRMLPTQDHID</sequence>
<dbReference type="EMBL" id="RQTK01000005">
    <property type="protein sequence ID" value="RUS91817.1"/>
    <property type="molecule type" value="Genomic_DNA"/>
</dbReference>
<feature type="non-terminal residue" evidence="2">
    <location>
        <position position="1"/>
    </location>
</feature>
<feature type="transmembrane region" description="Helical" evidence="1">
    <location>
        <begin position="47"/>
        <end position="68"/>
    </location>
</feature>
<keyword evidence="1" id="KW-0812">Transmembrane</keyword>
<keyword evidence="1" id="KW-1133">Transmembrane helix</keyword>
<organism evidence="2 3">
    <name type="scientific">Elysia chlorotica</name>
    <name type="common">Eastern emerald elysia</name>
    <name type="synonym">Sea slug</name>
    <dbReference type="NCBI Taxonomy" id="188477"/>
    <lineage>
        <taxon>Eukaryota</taxon>
        <taxon>Metazoa</taxon>
        <taxon>Spiralia</taxon>
        <taxon>Lophotrochozoa</taxon>
        <taxon>Mollusca</taxon>
        <taxon>Gastropoda</taxon>
        <taxon>Heterobranchia</taxon>
        <taxon>Euthyneura</taxon>
        <taxon>Panpulmonata</taxon>
        <taxon>Sacoglossa</taxon>
        <taxon>Placobranchoidea</taxon>
        <taxon>Plakobranchidae</taxon>
        <taxon>Elysia</taxon>
    </lineage>
</organism>
<proteinExistence type="predicted"/>
<reference evidence="2 3" key="1">
    <citation type="submission" date="2019-01" db="EMBL/GenBank/DDBJ databases">
        <title>A draft genome assembly of the solar-powered sea slug Elysia chlorotica.</title>
        <authorList>
            <person name="Cai H."/>
            <person name="Li Q."/>
            <person name="Fang X."/>
            <person name="Li J."/>
            <person name="Curtis N.E."/>
            <person name="Altenburger A."/>
            <person name="Shibata T."/>
            <person name="Feng M."/>
            <person name="Maeda T."/>
            <person name="Schwartz J.A."/>
            <person name="Shigenobu S."/>
            <person name="Lundholm N."/>
            <person name="Nishiyama T."/>
            <person name="Yang H."/>
            <person name="Hasebe M."/>
            <person name="Li S."/>
            <person name="Pierce S.K."/>
            <person name="Wang J."/>
        </authorList>
    </citation>
    <scope>NUCLEOTIDE SEQUENCE [LARGE SCALE GENOMIC DNA]</scope>
    <source>
        <strain evidence="2">EC2010</strain>
        <tissue evidence="2">Whole organism of an adult</tissue>
    </source>
</reference>
<name>A0A3S1CG79_ELYCH</name>
<accession>A0A3S1CG79</accession>
<protein>
    <submittedName>
        <fullName evidence="2">Uncharacterized protein</fullName>
    </submittedName>
</protein>
<evidence type="ECO:0000256" key="1">
    <source>
        <dbReference type="SAM" id="Phobius"/>
    </source>
</evidence>
<dbReference type="Proteomes" id="UP000271974">
    <property type="component" value="Unassembled WGS sequence"/>
</dbReference>
<dbReference type="OrthoDB" id="444255at2759"/>
<gene>
    <name evidence="2" type="ORF">EGW08_000388</name>
</gene>
<dbReference type="AlphaFoldDB" id="A0A3S1CG79"/>